<accession>A0A078ACW7</accession>
<evidence type="ECO:0000256" key="4">
    <source>
        <dbReference type="ARBA" id="ARBA00022989"/>
    </source>
</evidence>
<reference evidence="11 12" key="1">
    <citation type="submission" date="2014-06" db="EMBL/GenBank/DDBJ databases">
        <authorList>
            <person name="Swart Estienne"/>
        </authorList>
    </citation>
    <scope>NUCLEOTIDE SEQUENCE [LARGE SCALE GENOMIC DNA]</scope>
    <source>
        <strain evidence="11 12">130c</strain>
    </source>
</reference>
<sequence>MSDENHQNEDNDSQFEVHQSNQQKSEQNQDKKSRSFNKDQDEEVKLTIEQIEHNKQEQQMVTQTGFLETDYDLLIQSNQLNIKSKLTNRSEKVSLNLNIFNIPSIGNQENKQENCIGKNIEISNIQDISPSNHKETQQIGRDSTTNSIAILQNSKTPKQASTFWNKVQKNFKKESTNSKLSELQLQVQQSLRQNLEERLENKKILEPIDQKDIDQLETKENTQDNYEHYFENQIKQKLGQAMLKNLQKYVQQDIQYNQNQSEVQTINNFSNNQESVGDYIEKIRRDNTNRKLLRRNKSKKKKQFEDQIISKQISQIYDKKSRRRHQFKIIDLKRDIAKTYIQSWFFVDLLTIVPFDYILESGSYNRLGRILRLGKIYRMIKMIRLARLVKVVKYKSLFQQVLHRMFQLSVGIFIAKLEDNQRTTWIFKSGFEDYGNAELYMTSFYYTVTTIVTVGYGDIHAYTVSEKILSITLMIIGVVSFSYASGTLTNIINNQDATCAELKQKIETLSEIEQKYQIKPELIKEIRKWIKYYYSKTSYDVSTFMNELPSKLKTELALETNHKLYTSIEFMKRQDKKFIIWILPLLKPFYVQQNEYIYKEGDEIQEIYFIEKGEAGFVLQRFNNAIYIDIEGGDHFGHLDLVYDPKILNIQIKVKQNTVNGKDLFRRFTIQAVKNCDLHLLSLDNIDKIKIEFPEVFDDLFNNSVKMLQKILKLKIDAIKQCELASDMQGHNSNVNSNALQRLQSKISAETASNNNQSTKELDKNIKLQNNEQRESQFAATLKQIQEEVEDIDESDEDKISSISSQIEQNSVKISVSNFDEPELIKKDHKAIKEKSTAQQSEDQKDFEEYNCFNDKQVIRNVKKRISDLFAKHQPDKLKNESKIDKKLLIQDKNTEKLNNRVNQLETSVRELLGKVDKVYDVLIQIRDNQTKFV</sequence>
<comment type="subcellular location">
    <subcellularLocation>
        <location evidence="1">Membrane</location>
        <topology evidence="1">Multi-pass membrane protein</topology>
    </subcellularLocation>
</comment>
<feature type="compositionally biased region" description="Polar residues" evidence="9">
    <location>
        <begin position="14"/>
        <end position="26"/>
    </location>
</feature>
<name>A0A078ACW7_STYLE</name>
<dbReference type="InParanoid" id="A0A078ACW7"/>
<feature type="coiled-coil region" evidence="8">
    <location>
        <begin position="173"/>
        <end position="205"/>
    </location>
</feature>
<dbReference type="OrthoDB" id="421226at2759"/>
<evidence type="ECO:0000256" key="2">
    <source>
        <dbReference type="ARBA" id="ARBA00022448"/>
    </source>
</evidence>
<evidence type="ECO:0000256" key="3">
    <source>
        <dbReference type="ARBA" id="ARBA00022692"/>
    </source>
</evidence>
<keyword evidence="3" id="KW-0812">Transmembrane</keyword>
<gene>
    <name evidence="11" type="primary">Contig7006.g7499</name>
    <name evidence="11" type="ORF">STYLEM_9049</name>
</gene>
<dbReference type="InterPro" id="IPR018490">
    <property type="entry name" value="cNMP-bd_dom_sf"/>
</dbReference>
<dbReference type="AlphaFoldDB" id="A0A078ACW7"/>
<proteinExistence type="predicted"/>
<evidence type="ECO:0000256" key="5">
    <source>
        <dbReference type="ARBA" id="ARBA00023065"/>
    </source>
</evidence>
<evidence type="ECO:0000256" key="1">
    <source>
        <dbReference type="ARBA" id="ARBA00004141"/>
    </source>
</evidence>
<evidence type="ECO:0000313" key="11">
    <source>
        <dbReference type="EMBL" id="CDW80054.1"/>
    </source>
</evidence>
<evidence type="ECO:0000256" key="8">
    <source>
        <dbReference type="SAM" id="Coils"/>
    </source>
</evidence>
<feature type="region of interest" description="Disordered" evidence="9">
    <location>
        <begin position="1"/>
        <end position="41"/>
    </location>
</feature>
<evidence type="ECO:0000256" key="9">
    <source>
        <dbReference type="SAM" id="MobiDB-lite"/>
    </source>
</evidence>
<keyword evidence="12" id="KW-1185">Reference proteome</keyword>
<dbReference type="InterPro" id="IPR005821">
    <property type="entry name" value="Ion_trans_dom"/>
</dbReference>
<dbReference type="InterPro" id="IPR003938">
    <property type="entry name" value="K_chnl_volt-dep_EAG/ELK/ERG"/>
</dbReference>
<evidence type="ECO:0000256" key="6">
    <source>
        <dbReference type="ARBA" id="ARBA00023136"/>
    </source>
</evidence>
<keyword evidence="4" id="KW-1133">Transmembrane helix</keyword>
<keyword evidence="2" id="KW-0813">Transport</keyword>
<dbReference type="SUPFAM" id="SSF51206">
    <property type="entry name" value="cAMP-binding domain-like"/>
    <property type="match status" value="1"/>
</dbReference>
<organism evidence="11 12">
    <name type="scientific">Stylonychia lemnae</name>
    <name type="common">Ciliate</name>
    <dbReference type="NCBI Taxonomy" id="5949"/>
    <lineage>
        <taxon>Eukaryota</taxon>
        <taxon>Sar</taxon>
        <taxon>Alveolata</taxon>
        <taxon>Ciliophora</taxon>
        <taxon>Intramacronucleata</taxon>
        <taxon>Spirotrichea</taxon>
        <taxon>Stichotrichia</taxon>
        <taxon>Sporadotrichida</taxon>
        <taxon>Oxytrichidae</taxon>
        <taxon>Stylonychinae</taxon>
        <taxon>Stylonychia</taxon>
    </lineage>
</organism>
<dbReference type="Gene3D" id="1.10.287.630">
    <property type="entry name" value="Helix hairpin bin"/>
    <property type="match status" value="1"/>
</dbReference>
<dbReference type="SUPFAM" id="SSF81324">
    <property type="entry name" value="Voltage-gated potassium channels"/>
    <property type="match status" value="1"/>
</dbReference>
<dbReference type="EMBL" id="CCKQ01008592">
    <property type="protein sequence ID" value="CDW80054.1"/>
    <property type="molecule type" value="Genomic_DNA"/>
</dbReference>
<dbReference type="Gene3D" id="2.60.120.10">
    <property type="entry name" value="Jelly Rolls"/>
    <property type="match status" value="1"/>
</dbReference>
<evidence type="ECO:0000256" key="7">
    <source>
        <dbReference type="ARBA" id="ARBA00023303"/>
    </source>
</evidence>
<dbReference type="InterPro" id="IPR000595">
    <property type="entry name" value="cNMP-bd_dom"/>
</dbReference>
<feature type="compositionally biased region" description="Basic and acidic residues" evidence="9">
    <location>
        <begin position="27"/>
        <end position="41"/>
    </location>
</feature>
<dbReference type="PANTHER" id="PTHR47823:SF9">
    <property type="entry name" value="CHROMOSOME UNDETERMINED SCAFFOLD_10, WHOLE GENOME SHOTGUN SEQUENCE"/>
    <property type="match status" value="1"/>
</dbReference>
<evidence type="ECO:0000313" key="12">
    <source>
        <dbReference type="Proteomes" id="UP000039865"/>
    </source>
</evidence>
<dbReference type="InterPro" id="IPR014710">
    <property type="entry name" value="RmlC-like_jellyroll"/>
</dbReference>
<protein>
    <submittedName>
        <fullName evidence="11">Cation channel family protein</fullName>
    </submittedName>
</protein>
<dbReference type="Gene3D" id="1.10.287.70">
    <property type="match status" value="1"/>
</dbReference>
<dbReference type="GO" id="GO:0016020">
    <property type="term" value="C:membrane"/>
    <property type="evidence" value="ECO:0007669"/>
    <property type="project" value="UniProtKB-SubCell"/>
</dbReference>
<dbReference type="Proteomes" id="UP000039865">
    <property type="component" value="Unassembled WGS sequence"/>
</dbReference>
<dbReference type="Pfam" id="PF00520">
    <property type="entry name" value="Ion_trans"/>
    <property type="match status" value="1"/>
</dbReference>
<keyword evidence="7" id="KW-0407">Ion channel</keyword>
<feature type="domain" description="Cyclic nucleotide-binding" evidence="10">
    <location>
        <begin position="570"/>
        <end position="707"/>
    </location>
</feature>
<evidence type="ECO:0000259" key="10">
    <source>
        <dbReference type="PROSITE" id="PS50042"/>
    </source>
</evidence>
<dbReference type="PANTHER" id="PTHR47823">
    <property type="entry name" value="ION_TRANS DOMAIN-CONTAINING PROTEIN"/>
    <property type="match status" value="1"/>
</dbReference>
<keyword evidence="8" id="KW-0175">Coiled coil</keyword>
<dbReference type="PROSITE" id="PS50042">
    <property type="entry name" value="CNMP_BINDING_3"/>
    <property type="match status" value="1"/>
</dbReference>
<dbReference type="GO" id="GO:0005249">
    <property type="term" value="F:voltage-gated potassium channel activity"/>
    <property type="evidence" value="ECO:0007669"/>
    <property type="project" value="InterPro"/>
</dbReference>
<feature type="coiled-coil region" evidence="8">
    <location>
        <begin position="492"/>
        <end position="519"/>
    </location>
</feature>
<dbReference type="PRINTS" id="PR01463">
    <property type="entry name" value="EAGCHANLFMLY"/>
</dbReference>
<keyword evidence="5" id="KW-0406">Ion transport</keyword>
<dbReference type="CDD" id="cd00038">
    <property type="entry name" value="CAP_ED"/>
    <property type="match status" value="1"/>
</dbReference>
<keyword evidence="6" id="KW-0472">Membrane</keyword>